<dbReference type="Gene3D" id="3.40.190.10">
    <property type="entry name" value="Periplasmic binding protein-like II"/>
    <property type="match status" value="2"/>
</dbReference>
<feature type="signal peptide" evidence="1">
    <location>
        <begin position="1"/>
        <end position="18"/>
    </location>
</feature>
<reference evidence="3 4" key="1">
    <citation type="submission" date="2019-03" db="EMBL/GenBank/DDBJ databases">
        <title>Genomic Encyclopedia of Type Strains, Phase IV (KMG-IV): sequencing the most valuable type-strain genomes for metagenomic binning, comparative biology and taxonomic classification.</title>
        <authorList>
            <person name="Goeker M."/>
        </authorList>
    </citation>
    <scope>NUCLEOTIDE SEQUENCE [LARGE SCALE GENOMIC DNA]</scope>
    <source>
        <strain evidence="3 4">DSM 28697</strain>
    </source>
</reference>
<keyword evidence="1" id="KW-0732">Signal</keyword>
<dbReference type="InterPro" id="IPR027939">
    <property type="entry name" value="NMT1/THI5"/>
</dbReference>
<dbReference type="PANTHER" id="PTHR31528:SF3">
    <property type="entry name" value="THIAMINE BIOSYNTHESIS PROTEIN HI_0357-RELATED"/>
    <property type="match status" value="1"/>
</dbReference>
<evidence type="ECO:0000256" key="1">
    <source>
        <dbReference type="SAM" id="SignalP"/>
    </source>
</evidence>
<feature type="domain" description="SsuA/THI5-like" evidence="2">
    <location>
        <begin position="48"/>
        <end position="262"/>
    </location>
</feature>
<evidence type="ECO:0000313" key="3">
    <source>
        <dbReference type="EMBL" id="TDQ36742.1"/>
    </source>
</evidence>
<name>A0A4R6TVN4_9BACI</name>
<dbReference type="Pfam" id="PF09084">
    <property type="entry name" value="NMT1"/>
    <property type="match status" value="1"/>
</dbReference>
<keyword evidence="4" id="KW-1185">Reference proteome</keyword>
<dbReference type="SUPFAM" id="SSF53850">
    <property type="entry name" value="Periplasmic binding protein-like II"/>
    <property type="match status" value="1"/>
</dbReference>
<proteinExistence type="predicted"/>
<comment type="caution">
    <text evidence="3">The sequence shown here is derived from an EMBL/GenBank/DDBJ whole genome shotgun (WGS) entry which is preliminary data.</text>
</comment>
<dbReference type="EMBL" id="SNYJ01000016">
    <property type="protein sequence ID" value="TDQ36742.1"/>
    <property type="molecule type" value="Genomic_DNA"/>
</dbReference>
<evidence type="ECO:0000313" key="4">
    <source>
        <dbReference type="Proteomes" id="UP000295632"/>
    </source>
</evidence>
<protein>
    <submittedName>
        <fullName evidence="3">ABC-type nitrate/sulfonate/bicarbonate transport system substrate-binding protein</fullName>
    </submittedName>
</protein>
<organism evidence="3 4">
    <name type="scientific">Aureibacillus halotolerans</name>
    <dbReference type="NCBI Taxonomy" id="1508390"/>
    <lineage>
        <taxon>Bacteria</taxon>
        <taxon>Bacillati</taxon>
        <taxon>Bacillota</taxon>
        <taxon>Bacilli</taxon>
        <taxon>Bacillales</taxon>
        <taxon>Bacillaceae</taxon>
        <taxon>Aureibacillus</taxon>
    </lineage>
</organism>
<evidence type="ECO:0000259" key="2">
    <source>
        <dbReference type="Pfam" id="PF09084"/>
    </source>
</evidence>
<dbReference type="PANTHER" id="PTHR31528">
    <property type="entry name" value="4-AMINO-5-HYDROXYMETHYL-2-METHYLPYRIMIDINE PHOSPHATE SYNTHASE THI11-RELATED"/>
    <property type="match status" value="1"/>
</dbReference>
<feature type="chain" id="PRO_5039258267" evidence="1">
    <location>
        <begin position="19"/>
        <end position="333"/>
    </location>
</feature>
<dbReference type="PROSITE" id="PS51257">
    <property type="entry name" value="PROKAR_LIPOPROTEIN"/>
    <property type="match status" value="1"/>
</dbReference>
<dbReference type="RefSeq" id="WP_133581533.1">
    <property type="nucleotide sequence ID" value="NZ_SNYJ01000016.1"/>
</dbReference>
<dbReference type="AlphaFoldDB" id="A0A4R6TVN4"/>
<dbReference type="GO" id="GO:0009228">
    <property type="term" value="P:thiamine biosynthetic process"/>
    <property type="evidence" value="ECO:0007669"/>
    <property type="project" value="InterPro"/>
</dbReference>
<dbReference type="InterPro" id="IPR015168">
    <property type="entry name" value="SsuA/THI5"/>
</dbReference>
<accession>A0A4R6TVN4</accession>
<sequence length="333" mass="36361">MNKHWLFALLLSSLFLLAACTNGASPEEQDESKAGLTDVTVMLDWFPNTNHTGLYVAQQKGFFEEAGINVTIQQPGEGTTADTMVASGTADFGISTQENVTLARTKDIPVVSVAAIIQHNTSSFASLAEDNITTVNDFEGKRYGGWGSESEEATLRGVMQNAGADPDNVEMITLGATDFLKAIGRDADIMWIFDGWDLVGAELAGKDIHTIPLREIDPALDYYTPVLISNESLLSEQPDLAKSFMDAVSKGYTFAIEEPEEAADILLEAAPELDAELVKKSQAYLSKEYQADASAWGIQNEDVWQRYADWMSERGLIEDSFTAVDAFSNDFLP</sequence>
<dbReference type="OrthoDB" id="9815602at2"/>
<dbReference type="Proteomes" id="UP000295632">
    <property type="component" value="Unassembled WGS sequence"/>
</dbReference>
<gene>
    <name evidence="3" type="ORF">EV213_11641</name>
</gene>